<sequence>MKVIELSQGGGGVESQQLVQQLFYRHFGNEILLKSEDAAVLSLQGNTAFTTDSFTVSPLFFQGGNIGNLAVAGTLNDLAMMGATPLYLSCAFMIEEGLPFSTLEKVVKSMAEELKKTNAKIVCGDTKVVPQGAVDKLFINTSGIGQVPTNPQAVPSAHRLQKGDAILISGDIGRHGAVVMSARDNMNLQSDLKSDCEVLWPVVESLINKGLSVHALRDATRGGLAAVLNEWAQTSQVCIEVEEDKIPISDAVQGLCELLGFEAYDFANEGTFVMSLPCSQVEDALAVFQQFEFTQQAAMIGKVTEFQPGLVILQTPWGSQRVLELPKGELLPRIC</sequence>
<protein>
    <submittedName>
        <fullName evidence="4">Hydrogenase isoenzymes formation protein HypE</fullName>
    </submittedName>
</protein>
<dbReference type="EMBL" id="CP032096">
    <property type="protein sequence ID" value="QBZ84086.1"/>
    <property type="molecule type" value="Genomic_DNA"/>
</dbReference>
<dbReference type="CDD" id="cd02197">
    <property type="entry name" value="HypE"/>
    <property type="match status" value="1"/>
</dbReference>
<dbReference type="InterPro" id="IPR016188">
    <property type="entry name" value="PurM-like_N"/>
</dbReference>
<dbReference type="PIRSF" id="PIRSF005644">
    <property type="entry name" value="Hdrgns_mtr_HypE"/>
    <property type="match status" value="1"/>
</dbReference>
<accession>A0A4P7P230</accession>
<evidence type="ECO:0000313" key="4">
    <source>
        <dbReference type="EMBL" id="QBZ84086.1"/>
    </source>
</evidence>
<dbReference type="NCBIfam" id="TIGR02124">
    <property type="entry name" value="hypE"/>
    <property type="match status" value="1"/>
</dbReference>
<organism evidence="4 5">
    <name type="scientific">Hydrogenovibrio crunogenus</name>
    <dbReference type="NCBI Taxonomy" id="39765"/>
    <lineage>
        <taxon>Bacteria</taxon>
        <taxon>Pseudomonadati</taxon>
        <taxon>Pseudomonadota</taxon>
        <taxon>Gammaproteobacteria</taxon>
        <taxon>Thiotrichales</taxon>
        <taxon>Piscirickettsiaceae</taxon>
        <taxon>Hydrogenovibrio</taxon>
    </lineage>
</organism>
<dbReference type="InterPro" id="IPR036676">
    <property type="entry name" value="PurM-like_C_sf"/>
</dbReference>
<dbReference type="SUPFAM" id="SSF56042">
    <property type="entry name" value="PurM C-terminal domain-like"/>
    <property type="match status" value="1"/>
</dbReference>
<proteinExistence type="inferred from homology"/>
<dbReference type="PANTHER" id="PTHR30303:SF0">
    <property type="entry name" value="CARBAMOYL DEHYDRATASE HYPE"/>
    <property type="match status" value="1"/>
</dbReference>
<dbReference type="OrthoDB" id="9801934at2"/>
<gene>
    <name evidence="4" type="primary">hypE_2</name>
    <name evidence="4" type="ORF">GHNINEIG_02161</name>
</gene>
<dbReference type="SUPFAM" id="SSF55326">
    <property type="entry name" value="PurM N-terminal domain-like"/>
    <property type="match status" value="1"/>
</dbReference>
<dbReference type="PANTHER" id="PTHR30303">
    <property type="entry name" value="HYDROGENASE ISOENZYMES FORMATION PROTEIN HYPE"/>
    <property type="match status" value="1"/>
</dbReference>
<comment type="similarity">
    <text evidence="1">Belongs to the HypE family.</text>
</comment>
<keyword evidence="5" id="KW-1185">Reference proteome</keyword>
<dbReference type="InterPro" id="IPR010918">
    <property type="entry name" value="PurM-like_C_dom"/>
</dbReference>
<dbReference type="InterPro" id="IPR011854">
    <property type="entry name" value="HypE"/>
</dbReference>
<evidence type="ECO:0000259" key="2">
    <source>
        <dbReference type="Pfam" id="PF00586"/>
    </source>
</evidence>
<dbReference type="GO" id="GO:0051604">
    <property type="term" value="P:protein maturation"/>
    <property type="evidence" value="ECO:0007669"/>
    <property type="project" value="TreeGrafter"/>
</dbReference>
<name>A0A4P7P230_9GAMM</name>
<feature type="domain" description="PurM-like C-terminal" evidence="3">
    <location>
        <begin position="161"/>
        <end position="305"/>
    </location>
</feature>
<dbReference type="Pfam" id="PF02769">
    <property type="entry name" value="AIRS_C"/>
    <property type="match status" value="1"/>
</dbReference>
<evidence type="ECO:0000313" key="5">
    <source>
        <dbReference type="Proteomes" id="UP000296201"/>
    </source>
</evidence>
<dbReference type="Proteomes" id="UP000296201">
    <property type="component" value="Chromosome"/>
</dbReference>
<dbReference type="Pfam" id="PF00586">
    <property type="entry name" value="AIRS"/>
    <property type="match status" value="1"/>
</dbReference>
<dbReference type="Gene3D" id="3.90.650.10">
    <property type="entry name" value="PurM-like C-terminal domain"/>
    <property type="match status" value="1"/>
</dbReference>
<dbReference type="AlphaFoldDB" id="A0A4P7P230"/>
<dbReference type="RefSeq" id="WP_135796651.1">
    <property type="nucleotide sequence ID" value="NZ_CP032096.1"/>
</dbReference>
<evidence type="ECO:0000256" key="1">
    <source>
        <dbReference type="ARBA" id="ARBA00006243"/>
    </source>
</evidence>
<dbReference type="InterPro" id="IPR036921">
    <property type="entry name" value="PurM-like_N_sf"/>
</dbReference>
<feature type="domain" description="PurM-like N-terminal" evidence="2">
    <location>
        <begin position="36"/>
        <end position="147"/>
    </location>
</feature>
<dbReference type="Gene3D" id="3.30.1330.10">
    <property type="entry name" value="PurM-like, N-terminal domain"/>
    <property type="match status" value="1"/>
</dbReference>
<reference evidence="4 5" key="1">
    <citation type="submission" date="2018-08" db="EMBL/GenBank/DDBJ databases">
        <title>Horizontal acquisition of hydrogen conversion ability and other habitat adaptations in Hydrogenovibrio crunogenus strains.</title>
        <authorList>
            <person name="Gonnella G."/>
            <person name="Adam N."/>
            <person name="Perner M."/>
        </authorList>
    </citation>
    <scope>NUCLEOTIDE SEQUENCE [LARGE SCALE GENOMIC DNA]</scope>
    <source>
        <strain evidence="4 5">SP-41</strain>
    </source>
</reference>
<evidence type="ECO:0000259" key="3">
    <source>
        <dbReference type="Pfam" id="PF02769"/>
    </source>
</evidence>